<keyword evidence="1" id="KW-0812">Transmembrane</keyword>
<dbReference type="AlphaFoldDB" id="A0A4V6T692"/>
<proteinExistence type="predicted"/>
<keyword evidence="1" id="KW-1133">Transmembrane helix</keyword>
<accession>A0A4V6T692</accession>
<feature type="transmembrane region" description="Helical" evidence="1">
    <location>
        <begin position="60"/>
        <end position="80"/>
    </location>
</feature>
<feature type="transmembrane region" description="Helical" evidence="1">
    <location>
        <begin position="117"/>
        <end position="135"/>
    </location>
</feature>
<evidence type="ECO:0000313" key="3">
    <source>
        <dbReference type="Proteomes" id="UP000308828"/>
    </source>
</evidence>
<feature type="transmembrane region" description="Helical" evidence="1">
    <location>
        <begin position="89"/>
        <end position="105"/>
    </location>
</feature>
<dbReference type="EMBL" id="STGV01000001">
    <property type="protein sequence ID" value="THV25106.1"/>
    <property type="molecule type" value="Genomic_DNA"/>
</dbReference>
<protein>
    <submittedName>
        <fullName evidence="2">Uncharacterized protein</fullName>
    </submittedName>
</protein>
<keyword evidence="1" id="KW-0472">Membrane</keyword>
<sequence>MTSETASVWLKLASLTVIALGLIFAAAAHPAGQLPVGLLTDIVFFHLGHSVPIDAAPTRLFLAIGGGVMVGWGAMMWILVTRLMPREPALARLILIEGTLAWFVVDSLGSLASGGYLNIPLNTALMLMIVAPAWLSSGKGATSPA</sequence>
<gene>
    <name evidence="2" type="ORF">FAA97_02575</name>
</gene>
<reference evidence="2 3" key="1">
    <citation type="submission" date="2019-04" db="EMBL/GenBank/DDBJ databases">
        <title>Genome sequence of strain shin9-1.</title>
        <authorList>
            <person name="Gao J."/>
            <person name="Sun J."/>
        </authorList>
    </citation>
    <scope>NUCLEOTIDE SEQUENCE [LARGE SCALE GENOMIC DNA]</scope>
    <source>
        <strain evidence="3">shin9-1</strain>
    </source>
</reference>
<dbReference type="OrthoDB" id="330925at2"/>
<dbReference type="Proteomes" id="UP000308828">
    <property type="component" value="Unassembled WGS sequence"/>
</dbReference>
<name>A0A4V6T692_9HYPH</name>
<comment type="caution">
    <text evidence="2">The sequence shown here is derived from an EMBL/GenBank/DDBJ whole genome shotgun (WGS) entry which is preliminary data.</text>
</comment>
<organism evidence="2 3">
    <name type="scientific">Peteryoungia ipomoeae</name>
    <dbReference type="NCBI Taxonomy" id="1210932"/>
    <lineage>
        <taxon>Bacteria</taxon>
        <taxon>Pseudomonadati</taxon>
        <taxon>Pseudomonadota</taxon>
        <taxon>Alphaproteobacteria</taxon>
        <taxon>Hyphomicrobiales</taxon>
        <taxon>Rhizobiaceae</taxon>
        <taxon>Peteryoungia</taxon>
    </lineage>
</organism>
<keyword evidence="3" id="KW-1185">Reference proteome</keyword>
<evidence type="ECO:0000313" key="2">
    <source>
        <dbReference type="EMBL" id="THV25106.1"/>
    </source>
</evidence>
<dbReference type="RefSeq" id="WP_136596954.1">
    <property type="nucleotide sequence ID" value="NZ_STGV01000001.1"/>
</dbReference>
<evidence type="ECO:0000256" key="1">
    <source>
        <dbReference type="SAM" id="Phobius"/>
    </source>
</evidence>